<dbReference type="InterPro" id="IPR010559">
    <property type="entry name" value="Sig_transdc_His_kin_internal"/>
</dbReference>
<dbReference type="STRING" id="1628148.BI198_05870"/>
<dbReference type="Pfam" id="PF02518">
    <property type="entry name" value="HATPase_c"/>
    <property type="match status" value="1"/>
</dbReference>
<protein>
    <submittedName>
        <fullName evidence="3">Signal transduction protein</fullName>
    </submittedName>
</protein>
<evidence type="ECO:0000313" key="4">
    <source>
        <dbReference type="Proteomes" id="UP000242258"/>
    </source>
</evidence>
<dbReference type="Proteomes" id="UP000242258">
    <property type="component" value="Unassembled WGS sequence"/>
</dbReference>
<keyword evidence="1" id="KW-0472">Membrane</keyword>
<dbReference type="PANTHER" id="PTHR34220:SF9">
    <property type="entry name" value="SIGNAL TRANSDUCTION HISTIDINE KINASE INTERNAL REGION DOMAIN-CONTAINING PROTEIN"/>
    <property type="match status" value="1"/>
</dbReference>
<sequence length="349" mass="39667">MPLVNLRQLLCFNAYYWLAIFMMGVISSWHANALYDKAFNWRYLPMLLASELFAMLLTAILVMWSYRRLQPHRFSSWRLLSAVAVVAALYIPAENAMWMLLWEQEDINLRMLISNLDTAVLAFFVWTACYLTMLEHRQQRINLAESNRLSHKIQQLELQALSHQFNPHFTFNALNSLCALLEAKRYADAEIMSEQLASFLRYSLSKSADSLVSLADELAAINAYLQLQKTRFGNKLKVNWCIDNKLKQQHIPALLLQPIIENAIKYAVANSKQGATITISAQRQQHNLHLKIADDGPGEALANNNSGAGVGLNNIRNRLLQHFGAAAQLQTSASAQGYTVDICLPWQDR</sequence>
<keyword evidence="4" id="KW-1185">Reference proteome</keyword>
<dbReference type="GO" id="GO:0016020">
    <property type="term" value="C:membrane"/>
    <property type="evidence" value="ECO:0007669"/>
    <property type="project" value="InterPro"/>
</dbReference>
<dbReference type="InterPro" id="IPR005467">
    <property type="entry name" value="His_kinase_dom"/>
</dbReference>
<feature type="transmembrane region" description="Helical" evidence="1">
    <location>
        <begin position="76"/>
        <end position="93"/>
    </location>
</feature>
<dbReference type="InterPro" id="IPR003594">
    <property type="entry name" value="HATPase_dom"/>
</dbReference>
<dbReference type="GO" id="GO:0000155">
    <property type="term" value="F:phosphorelay sensor kinase activity"/>
    <property type="evidence" value="ECO:0007669"/>
    <property type="project" value="InterPro"/>
</dbReference>
<feature type="transmembrane region" description="Helical" evidence="1">
    <location>
        <begin position="113"/>
        <end position="133"/>
    </location>
</feature>
<dbReference type="Gene3D" id="3.30.565.10">
    <property type="entry name" value="Histidine kinase-like ATPase, C-terminal domain"/>
    <property type="match status" value="1"/>
</dbReference>
<organism evidence="3 4">
    <name type="scientific">Rheinheimera salexigens</name>
    <dbReference type="NCBI Taxonomy" id="1628148"/>
    <lineage>
        <taxon>Bacteria</taxon>
        <taxon>Pseudomonadati</taxon>
        <taxon>Pseudomonadota</taxon>
        <taxon>Gammaproteobacteria</taxon>
        <taxon>Chromatiales</taxon>
        <taxon>Chromatiaceae</taxon>
        <taxon>Rheinheimera</taxon>
    </lineage>
</organism>
<keyword evidence="1" id="KW-0812">Transmembrane</keyword>
<accession>A0A1E7Q4N2</accession>
<dbReference type="InterPro" id="IPR036890">
    <property type="entry name" value="HATPase_C_sf"/>
</dbReference>
<dbReference type="RefSeq" id="WP_070048718.1">
    <property type="nucleotide sequence ID" value="NZ_CBCSDO010000003.1"/>
</dbReference>
<dbReference type="Pfam" id="PF06580">
    <property type="entry name" value="His_kinase"/>
    <property type="match status" value="1"/>
</dbReference>
<reference evidence="4" key="1">
    <citation type="submission" date="2016-09" db="EMBL/GenBank/DDBJ databases">
        <authorList>
            <person name="Wan X."/>
            <person name="Hou S."/>
        </authorList>
    </citation>
    <scope>NUCLEOTIDE SEQUENCE [LARGE SCALE GENOMIC DNA]</scope>
    <source>
        <strain evidence="4">KH87</strain>
    </source>
</reference>
<dbReference type="OrthoDB" id="2514702at2"/>
<comment type="caution">
    <text evidence="3">The sequence shown here is derived from an EMBL/GenBank/DDBJ whole genome shotgun (WGS) entry which is preliminary data.</text>
</comment>
<feature type="transmembrane region" description="Helical" evidence="1">
    <location>
        <begin position="12"/>
        <end position="31"/>
    </location>
</feature>
<dbReference type="AlphaFoldDB" id="A0A1E7Q4N2"/>
<evidence type="ECO:0000256" key="1">
    <source>
        <dbReference type="SAM" id="Phobius"/>
    </source>
</evidence>
<dbReference type="EMBL" id="MKEK01000001">
    <property type="protein sequence ID" value="OEY69152.1"/>
    <property type="molecule type" value="Genomic_DNA"/>
</dbReference>
<evidence type="ECO:0000313" key="3">
    <source>
        <dbReference type="EMBL" id="OEY69152.1"/>
    </source>
</evidence>
<dbReference type="PROSITE" id="PS50109">
    <property type="entry name" value="HIS_KIN"/>
    <property type="match status" value="1"/>
</dbReference>
<dbReference type="SUPFAM" id="SSF55874">
    <property type="entry name" value="ATPase domain of HSP90 chaperone/DNA topoisomerase II/histidine kinase"/>
    <property type="match status" value="1"/>
</dbReference>
<gene>
    <name evidence="3" type="ORF">BI198_05870</name>
</gene>
<feature type="domain" description="Histidine kinase" evidence="2">
    <location>
        <begin position="255"/>
        <end position="348"/>
    </location>
</feature>
<dbReference type="PANTHER" id="PTHR34220">
    <property type="entry name" value="SENSOR HISTIDINE KINASE YPDA"/>
    <property type="match status" value="1"/>
</dbReference>
<evidence type="ECO:0000259" key="2">
    <source>
        <dbReference type="PROSITE" id="PS50109"/>
    </source>
</evidence>
<feature type="transmembrane region" description="Helical" evidence="1">
    <location>
        <begin position="43"/>
        <end position="64"/>
    </location>
</feature>
<dbReference type="InterPro" id="IPR050640">
    <property type="entry name" value="Bact_2-comp_sensor_kinase"/>
</dbReference>
<name>A0A1E7Q4N2_9GAMM</name>
<keyword evidence="1" id="KW-1133">Transmembrane helix</keyword>
<proteinExistence type="predicted"/>